<evidence type="ECO:0000256" key="2">
    <source>
        <dbReference type="ARBA" id="ARBA00008312"/>
    </source>
</evidence>
<dbReference type="Gene3D" id="3.50.50.60">
    <property type="entry name" value="FAD/NAD(P)-binding domain"/>
    <property type="match status" value="1"/>
</dbReference>
<dbReference type="PANTHER" id="PTHR48467">
    <property type="entry name" value="GLUTAMATE SYNTHASE 1 [NADH], CHLOROPLASTIC-LIKE"/>
    <property type="match status" value="1"/>
</dbReference>
<evidence type="ECO:0000256" key="8">
    <source>
        <dbReference type="PIRNR" id="PIRNR000362"/>
    </source>
</evidence>
<protein>
    <recommendedName>
        <fullName evidence="8">NADPH:adrenodoxin oxidoreductase, mitochondrial</fullName>
        <ecNumber evidence="8">1.18.1.6</ecNumber>
    </recommendedName>
</protein>
<dbReference type="SUPFAM" id="SSF51971">
    <property type="entry name" value="Nucleotide-binding domain"/>
    <property type="match status" value="1"/>
</dbReference>
<dbReference type="InterPro" id="IPR036188">
    <property type="entry name" value="FAD/NAD-bd_sf"/>
</dbReference>
<evidence type="ECO:0000256" key="6">
    <source>
        <dbReference type="ARBA" id="ARBA00023002"/>
    </source>
</evidence>
<dbReference type="PANTHER" id="PTHR48467:SF1">
    <property type="entry name" value="GLUTAMATE SYNTHASE 1 [NADH], CHLOROPLASTIC-LIKE"/>
    <property type="match status" value="1"/>
</dbReference>
<keyword evidence="5 8" id="KW-0521">NADP</keyword>
<dbReference type="Proteomes" id="UP000887226">
    <property type="component" value="Unassembled WGS sequence"/>
</dbReference>
<dbReference type="Gene3D" id="3.40.50.720">
    <property type="entry name" value="NAD(P)-binding Rossmann-like Domain"/>
    <property type="match status" value="1"/>
</dbReference>
<evidence type="ECO:0000256" key="5">
    <source>
        <dbReference type="ARBA" id="ARBA00022857"/>
    </source>
</evidence>
<dbReference type="PIRSF" id="PIRSF000362">
    <property type="entry name" value="FNR"/>
    <property type="match status" value="1"/>
</dbReference>
<comment type="catalytic activity">
    <reaction evidence="7 8">
        <text>2 reduced [adrenodoxin] + NADP(+) + H(+) = 2 oxidized [adrenodoxin] + NADPH</text>
        <dbReference type="Rhea" id="RHEA:42312"/>
        <dbReference type="Rhea" id="RHEA-COMP:9998"/>
        <dbReference type="Rhea" id="RHEA-COMP:9999"/>
        <dbReference type="ChEBI" id="CHEBI:15378"/>
        <dbReference type="ChEBI" id="CHEBI:33737"/>
        <dbReference type="ChEBI" id="CHEBI:33738"/>
        <dbReference type="ChEBI" id="CHEBI:57783"/>
        <dbReference type="ChEBI" id="CHEBI:58349"/>
        <dbReference type="EC" id="1.18.1.6"/>
    </reaction>
</comment>
<evidence type="ECO:0000256" key="7">
    <source>
        <dbReference type="ARBA" id="ARBA00048933"/>
    </source>
</evidence>
<feature type="binding site" evidence="10">
    <location>
        <begin position="194"/>
        <end position="195"/>
    </location>
    <ligand>
        <name>NADP(+)</name>
        <dbReference type="ChEBI" id="CHEBI:58349"/>
    </ligand>
</feature>
<name>A0A9P8CJT3_9HELO</name>
<sequence>MAVIGSGPAGFYTAYKVMSRLENAKVDMFEQLPVPYGLVRYGVAPDHPEVKNCQDKFEEVAGSPNFSFMGNVTVGDFPGQLPLRTMAPHYDAICFAYGASKDRLLDIPGEKSLSGIYSARAFVGWYNGLPEYADLNPDLTQGEEATIIGQGNVALDVARILLQDTGALKSTDIAEHAIETLQNSKVKRIRIVGRRGPLQAAYTIKEIRELVKLPNVAFHPVDESLIPKDIEALSRPQKRLMELLKKGSKTKVESAEKSWSLDFCLAPRAFIASKPSDTQLGSITFEKMTLSPDPFDPNAKANSAHKRIQIPSTLCFRSIGYRSEPLHSLPGSSEFLLPFHDCFGIIPNDGEGRVRQPVTRIQTPKAFEANKQWYTDTAASQWTPIDNDAMHRSQSLSGEEHSINLPFLYCAGWVKRGPTGVIASTMADAFATADTIVHDWTCQGRLYSFPHPIGGLPEKSTGLGWEGVKRAPEYKYLRRVSWEDWKRLDAEEKRRGQLKGKEREKFTSIKKMLDFIDTTRL</sequence>
<keyword evidence="8" id="KW-0496">Mitochondrion</keyword>
<feature type="binding site" evidence="9">
    <location>
        <position position="413"/>
    </location>
    <ligand>
        <name>FAD</name>
        <dbReference type="ChEBI" id="CHEBI:57692"/>
    </ligand>
</feature>
<dbReference type="InterPro" id="IPR055275">
    <property type="entry name" value="Ferredox_Rdtase"/>
</dbReference>
<feature type="binding site" evidence="9">
    <location>
        <position position="30"/>
    </location>
    <ligand>
        <name>FAD</name>
        <dbReference type="ChEBI" id="CHEBI:57692"/>
    </ligand>
</feature>
<gene>
    <name evidence="11" type="ORF">BJ878DRAFT_537548</name>
</gene>
<feature type="binding site" evidence="10">
    <location>
        <position position="420"/>
    </location>
    <ligand>
        <name>NADP(+)</name>
        <dbReference type="ChEBI" id="CHEBI:58349"/>
    </ligand>
</feature>
<evidence type="ECO:0000256" key="1">
    <source>
        <dbReference type="ARBA" id="ARBA00001974"/>
    </source>
</evidence>
<feature type="binding site" evidence="9">
    <location>
        <position position="9"/>
    </location>
    <ligand>
        <name>FAD</name>
        <dbReference type="ChEBI" id="CHEBI:57692"/>
    </ligand>
</feature>
<dbReference type="InterPro" id="IPR021163">
    <property type="entry name" value="Ferredox_Rdtase_adrenod"/>
</dbReference>
<keyword evidence="4 8" id="KW-0274">FAD</keyword>
<evidence type="ECO:0000256" key="3">
    <source>
        <dbReference type="ARBA" id="ARBA00022630"/>
    </source>
</evidence>
<evidence type="ECO:0000313" key="12">
    <source>
        <dbReference type="Proteomes" id="UP000887226"/>
    </source>
</evidence>
<comment type="caution">
    <text evidence="11">The sequence shown here is derived from an EMBL/GenBank/DDBJ whole genome shotgun (WGS) entry which is preliminary data.</text>
</comment>
<comment type="subcellular location">
    <subcellularLocation>
        <location evidence="8">Mitochondrion</location>
    </subcellularLocation>
</comment>
<evidence type="ECO:0000256" key="10">
    <source>
        <dbReference type="PIRSR" id="PIRSR000362-2"/>
    </source>
</evidence>
<keyword evidence="12" id="KW-1185">Reference proteome</keyword>
<comment type="similarity">
    <text evidence="2 8">Belongs to the ferredoxin--NADP reductase type 1 family.</text>
</comment>
<keyword evidence="3 8" id="KW-0285">Flavoprotein</keyword>
<feature type="binding site" evidence="10">
    <location>
        <begin position="150"/>
        <end position="153"/>
    </location>
    <ligand>
        <name>NADP(+)</name>
        <dbReference type="ChEBI" id="CHEBI:58349"/>
    </ligand>
</feature>
<dbReference type="GO" id="GO:0016491">
    <property type="term" value="F:oxidoreductase activity"/>
    <property type="evidence" value="ECO:0007669"/>
    <property type="project" value="UniProtKB-KW"/>
</dbReference>
<keyword evidence="6 8" id="KW-0560">Oxidoreductase</keyword>
<accession>A0A9P8CJT3</accession>
<dbReference type="EC" id="1.18.1.6" evidence="8"/>
<dbReference type="AlphaFoldDB" id="A0A9P8CJT3"/>
<dbReference type="OrthoDB" id="333024at2759"/>
<organism evidence="11 12">
    <name type="scientific">Calycina marina</name>
    <dbReference type="NCBI Taxonomy" id="1763456"/>
    <lineage>
        <taxon>Eukaryota</taxon>
        <taxon>Fungi</taxon>
        <taxon>Dikarya</taxon>
        <taxon>Ascomycota</taxon>
        <taxon>Pezizomycotina</taxon>
        <taxon>Leotiomycetes</taxon>
        <taxon>Helotiales</taxon>
        <taxon>Pezizellaceae</taxon>
        <taxon>Calycina</taxon>
    </lineage>
</organism>
<feature type="binding site" evidence="10">
    <location>
        <position position="206"/>
    </location>
    <ligand>
        <name>NADP(+)</name>
        <dbReference type="ChEBI" id="CHEBI:58349"/>
    </ligand>
</feature>
<reference evidence="11" key="1">
    <citation type="journal article" date="2021" name="IMA Fungus">
        <title>Genomic characterization of three marine fungi, including Emericellopsis atlantica sp. nov. with signatures of a generalist lifestyle and marine biomass degradation.</title>
        <authorList>
            <person name="Hagestad O.C."/>
            <person name="Hou L."/>
            <person name="Andersen J.H."/>
            <person name="Hansen E.H."/>
            <person name="Altermark B."/>
            <person name="Li C."/>
            <person name="Kuhnert E."/>
            <person name="Cox R.J."/>
            <person name="Crous P.W."/>
            <person name="Spatafora J.W."/>
            <person name="Lail K."/>
            <person name="Amirebrahimi M."/>
            <person name="Lipzen A."/>
            <person name="Pangilinan J."/>
            <person name="Andreopoulos W."/>
            <person name="Hayes R.D."/>
            <person name="Ng V."/>
            <person name="Grigoriev I.V."/>
            <person name="Jackson S.A."/>
            <person name="Sutton T.D.S."/>
            <person name="Dobson A.D.W."/>
            <person name="Rama T."/>
        </authorList>
    </citation>
    <scope>NUCLEOTIDE SEQUENCE</scope>
    <source>
        <strain evidence="11">TRa3180A</strain>
    </source>
</reference>
<dbReference type="GO" id="GO:0005739">
    <property type="term" value="C:mitochondrion"/>
    <property type="evidence" value="ECO:0007669"/>
    <property type="project" value="UniProtKB-SubCell"/>
</dbReference>
<feature type="binding site" evidence="9">
    <location>
        <position position="74"/>
    </location>
    <ligand>
        <name>FAD</name>
        <dbReference type="ChEBI" id="CHEBI:57692"/>
    </ligand>
</feature>
<feature type="binding site" evidence="9">
    <location>
        <begin position="420"/>
        <end position="422"/>
    </location>
    <ligand>
        <name>FAD</name>
        <dbReference type="ChEBI" id="CHEBI:57692"/>
    </ligand>
</feature>
<comment type="cofactor">
    <cofactor evidence="1 8 9">
        <name>FAD</name>
        <dbReference type="ChEBI" id="CHEBI:57692"/>
    </cofactor>
</comment>
<evidence type="ECO:0000256" key="9">
    <source>
        <dbReference type="PIRSR" id="PIRSR000362-1"/>
    </source>
</evidence>
<evidence type="ECO:0000313" key="11">
    <source>
        <dbReference type="EMBL" id="KAG9249327.1"/>
    </source>
</evidence>
<proteinExistence type="inferred from homology"/>
<evidence type="ECO:0000256" key="4">
    <source>
        <dbReference type="ARBA" id="ARBA00022827"/>
    </source>
</evidence>
<feature type="binding site" evidence="9">
    <location>
        <position position="38"/>
    </location>
    <ligand>
        <name>FAD</name>
        <dbReference type="ChEBI" id="CHEBI:57692"/>
    </ligand>
</feature>
<dbReference type="PRINTS" id="PR00419">
    <property type="entry name" value="ADXRDTASE"/>
</dbReference>
<dbReference type="EMBL" id="MU253737">
    <property type="protein sequence ID" value="KAG9249327.1"/>
    <property type="molecule type" value="Genomic_DNA"/>
</dbReference>